<protein>
    <submittedName>
        <fullName evidence="2">Uncharacterized protein</fullName>
    </submittedName>
</protein>
<evidence type="ECO:0000313" key="2">
    <source>
        <dbReference type="EMBL" id="PWJ75254.1"/>
    </source>
</evidence>
<evidence type="ECO:0000256" key="1">
    <source>
        <dbReference type="SAM" id="Phobius"/>
    </source>
</evidence>
<comment type="caution">
    <text evidence="2">The sequence shown here is derived from an EMBL/GenBank/DDBJ whole genome shotgun (WGS) entry which is preliminary data.</text>
</comment>
<keyword evidence="1" id="KW-0812">Transmembrane</keyword>
<sequence length="76" mass="8236">MIIALLRITLARGLLKLSDAILAVVEWLLYRGPEKSDRVVPKGRAHLQPAELLLLGSIVGVGIAGVWIGIVWRAAQ</sequence>
<evidence type="ECO:0000313" key="3">
    <source>
        <dbReference type="Proteomes" id="UP000245396"/>
    </source>
</evidence>
<proteinExistence type="predicted"/>
<dbReference type="AlphaFoldDB" id="A0A316BP07"/>
<dbReference type="EMBL" id="QGGG01000021">
    <property type="protein sequence ID" value="PWJ75254.1"/>
    <property type="molecule type" value="Genomic_DNA"/>
</dbReference>
<dbReference type="Proteomes" id="UP000245396">
    <property type="component" value="Unassembled WGS sequence"/>
</dbReference>
<name>A0A316BP07_PSESE</name>
<keyword evidence="1" id="KW-1133">Transmembrane helix</keyword>
<keyword evidence="3" id="KW-1185">Reference proteome</keyword>
<keyword evidence="1" id="KW-0472">Membrane</keyword>
<feature type="transmembrane region" description="Helical" evidence="1">
    <location>
        <begin position="52"/>
        <end position="75"/>
    </location>
</feature>
<gene>
    <name evidence="2" type="ORF">C7441_12136</name>
</gene>
<dbReference type="RefSeq" id="WP_109614600.1">
    <property type="nucleotide sequence ID" value="NZ_QGGG01000021.1"/>
</dbReference>
<reference evidence="2 3" key="1">
    <citation type="submission" date="2018-05" db="EMBL/GenBank/DDBJ databases">
        <title>Genomic Encyclopedia of Type Strains, Phase IV (KMG-IV): sequencing the most valuable type-strain genomes for metagenomic binning, comparative biology and taxonomic classification.</title>
        <authorList>
            <person name="Goeker M."/>
        </authorList>
    </citation>
    <scope>NUCLEOTIDE SEQUENCE [LARGE SCALE GENOMIC DNA]</scope>
    <source>
        <strain evidence="2 3">DSM 6986</strain>
    </source>
</reference>
<organism evidence="2 3">
    <name type="scientific">Pseudaminobacter salicylatoxidans</name>
    <dbReference type="NCBI Taxonomy" id="93369"/>
    <lineage>
        <taxon>Bacteria</taxon>
        <taxon>Pseudomonadati</taxon>
        <taxon>Pseudomonadota</taxon>
        <taxon>Alphaproteobacteria</taxon>
        <taxon>Hyphomicrobiales</taxon>
        <taxon>Phyllobacteriaceae</taxon>
        <taxon>Pseudaminobacter</taxon>
    </lineage>
</organism>
<accession>A0A316BP07</accession>